<evidence type="ECO:0000313" key="2">
    <source>
        <dbReference type="Proteomes" id="UP000019241"/>
    </source>
</evidence>
<dbReference type="RefSeq" id="WP_052006954.1">
    <property type="nucleotide sequence ID" value="NZ_AODM01000114.1"/>
</dbReference>
<gene>
    <name evidence="1" type="ORF">MCOL2_20957</name>
</gene>
<accession>W7D3L1</accession>
<dbReference type="EMBL" id="AODM01000114">
    <property type="protein sequence ID" value="EUJ42476.1"/>
    <property type="molecule type" value="Genomic_DNA"/>
</dbReference>
<evidence type="ECO:0000313" key="1">
    <source>
        <dbReference type="EMBL" id="EUJ42476.1"/>
    </source>
</evidence>
<sequence length="166" mass="18715">MTERNYIAEINAFYDQLEINQLTSSAVALWHALMHINNKAAWSTTFTVAASVLQTKSGLKESMFKKARNELKQAGLIEWSSRKGNQSAIYQIKPLRSQYDHKYPVQSNGDRTGVGSSDHTGVYTGDRTGVLLNKQKRKRKKKGVSTLLDIMNKFSDEVCLHLASTY</sequence>
<reference evidence="1 2" key="1">
    <citation type="submission" date="2012-12" db="EMBL/GenBank/DDBJ databases">
        <title>Novel taxa of Listeriaceae from agricultural environments in the United States.</title>
        <authorList>
            <person name="den Bakker H.C."/>
            <person name="Allred A."/>
            <person name="Warchocki S."/>
            <person name="Wright E.M."/>
            <person name="Burrell A."/>
            <person name="Nightingale K.K."/>
            <person name="Kephart D."/>
            <person name="Wiedmann M."/>
        </authorList>
    </citation>
    <scope>NUCLEOTIDE SEQUENCE [LARGE SCALE GENOMIC DNA]</scope>
    <source>
        <strain evidence="1 2">FSL S10-1203</strain>
    </source>
</reference>
<name>W7D3L1_9LIST</name>
<dbReference type="PATRIC" id="fig|1265822.4.peg.4279"/>
<dbReference type="AlphaFoldDB" id="W7D3L1"/>
<proteinExistence type="predicted"/>
<comment type="caution">
    <text evidence="1">The sequence shown here is derived from an EMBL/GenBank/DDBJ whole genome shotgun (WGS) entry which is preliminary data.</text>
</comment>
<protein>
    <submittedName>
        <fullName evidence="1">Uncharacterized protein</fullName>
    </submittedName>
</protein>
<organism evidence="1 2">
    <name type="scientific">Listeria fleischmannii FSL S10-1203</name>
    <dbReference type="NCBI Taxonomy" id="1265822"/>
    <lineage>
        <taxon>Bacteria</taxon>
        <taxon>Bacillati</taxon>
        <taxon>Bacillota</taxon>
        <taxon>Bacilli</taxon>
        <taxon>Bacillales</taxon>
        <taxon>Listeriaceae</taxon>
        <taxon>Listeria</taxon>
    </lineage>
</organism>
<dbReference type="Proteomes" id="UP000019241">
    <property type="component" value="Unassembled WGS sequence"/>
</dbReference>